<evidence type="ECO:0000313" key="8">
    <source>
        <dbReference type="Proteomes" id="UP000249218"/>
    </source>
</evidence>
<keyword evidence="8" id="KW-1185">Reference proteome</keyword>
<evidence type="ECO:0000256" key="2">
    <source>
        <dbReference type="ARBA" id="ARBA00022771"/>
    </source>
</evidence>
<feature type="domain" description="Zinc finger PHD-type" evidence="6">
    <location>
        <begin position="2"/>
        <end position="54"/>
    </location>
</feature>
<evidence type="ECO:0000256" key="5">
    <source>
        <dbReference type="SAM" id="MobiDB-lite"/>
    </source>
</evidence>
<organism evidence="7 8">
    <name type="scientific">Helicoverpa armigera</name>
    <name type="common">Cotton bollworm</name>
    <name type="synonym">Heliothis armigera</name>
    <dbReference type="NCBI Taxonomy" id="29058"/>
    <lineage>
        <taxon>Eukaryota</taxon>
        <taxon>Metazoa</taxon>
        <taxon>Ecdysozoa</taxon>
        <taxon>Arthropoda</taxon>
        <taxon>Hexapoda</taxon>
        <taxon>Insecta</taxon>
        <taxon>Pterygota</taxon>
        <taxon>Neoptera</taxon>
        <taxon>Endopterygota</taxon>
        <taxon>Lepidoptera</taxon>
        <taxon>Glossata</taxon>
        <taxon>Ditrysia</taxon>
        <taxon>Noctuoidea</taxon>
        <taxon>Noctuidae</taxon>
        <taxon>Heliothinae</taxon>
        <taxon>Helicoverpa</taxon>
    </lineage>
</organism>
<keyword evidence="4" id="KW-0175">Coiled coil</keyword>
<protein>
    <recommendedName>
        <fullName evidence="6">Zinc finger PHD-type domain-containing protein</fullName>
    </recommendedName>
</protein>
<keyword evidence="3" id="KW-0862">Zinc</keyword>
<name>A0A2W1BC17_HELAM</name>
<keyword evidence="1" id="KW-0479">Metal-binding</keyword>
<evidence type="ECO:0000256" key="3">
    <source>
        <dbReference type="ARBA" id="ARBA00022833"/>
    </source>
</evidence>
<dbReference type="InterPro" id="IPR019786">
    <property type="entry name" value="Zinc_finger_PHD-type_CS"/>
</dbReference>
<dbReference type="EMBL" id="KZ150180">
    <property type="protein sequence ID" value="PZC72518.1"/>
    <property type="molecule type" value="Genomic_DNA"/>
</dbReference>
<evidence type="ECO:0000259" key="6">
    <source>
        <dbReference type="SMART" id="SM00249"/>
    </source>
</evidence>
<feature type="coiled-coil region" evidence="4">
    <location>
        <begin position="126"/>
        <end position="167"/>
    </location>
</feature>
<dbReference type="InterPro" id="IPR011011">
    <property type="entry name" value="Znf_FYVE_PHD"/>
</dbReference>
<dbReference type="AlphaFoldDB" id="A0A2W1BC17"/>
<dbReference type="InterPro" id="IPR013083">
    <property type="entry name" value="Znf_RING/FYVE/PHD"/>
</dbReference>
<feature type="compositionally biased region" description="Basic and acidic residues" evidence="5">
    <location>
        <begin position="201"/>
        <end position="210"/>
    </location>
</feature>
<evidence type="ECO:0000313" key="7">
    <source>
        <dbReference type="EMBL" id="PZC72518.1"/>
    </source>
</evidence>
<dbReference type="Proteomes" id="UP000249218">
    <property type="component" value="Unassembled WGS sequence"/>
</dbReference>
<dbReference type="GO" id="GO:0008270">
    <property type="term" value="F:zinc ion binding"/>
    <property type="evidence" value="ECO:0007669"/>
    <property type="project" value="UniProtKB-KW"/>
</dbReference>
<feature type="region of interest" description="Disordered" evidence="5">
    <location>
        <begin position="168"/>
        <end position="216"/>
    </location>
</feature>
<evidence type="ECO:0000256" key="1">
    <source>
        <dbReference type="ARBA" id="ARBA00022723"/>
    </source>
</evidence>
<accession>A0A2W1BC17</accession>
<dbReference type="CDD" id="cd15489">
    <property type="entry name" value="PHD_SF"/>
    <property type="match status" value="1"/>
</dbReference>
<feature type="compositionally biased region" description="Low complexity" evidence="5">
    <location>
        <begin position="185"/>
        <end position="200"/>
    </location>
</feature>
<dbReference type="PROSITE" id="PS01359">
    <property type="entry name" value="ZF_PHD_1"/>
    <property type="match status" value="1"/>
</dbReference>
<dbReference type="OrthoDB" id="8197386at2759"/>
<sequence length="364" mass="41064">MNCNICFKKIDLSDLLRCNGCKATYHYRCMKITPAEFKEGPVQLKRTFKCDICTNVSKRIRVTDDTPVRGAPSAIGIADEINQSFEDSVSKDGLLTSEQKSIMTGIMEKVTSVLMAKLNDIEICIMDEIKANVTVLTSENSKLRQELKEANEKCMYFEQEIRSLKTEKQTITKDKQRQSVALPGSGDTTESSSSSAGSVNDSERGSHESRSQATEPVVSYAAVVGAAAAARKTADYKDSEIENKPVNTWTEIKRIKKQNPIKKGGNTSTLTLKAVERKKYLHVWRLAKDTTEDDLMQYIRNVLGDDTEITVEKVKQKIERNYASFKIGVTECNYEKLCDAEVWPLNVEYCEWIWFRLTTKPTLS</sequence>
<dbReference type="SUPFAM" id="SSF57903">
    <property type="entry name" value="FYVE/PHD zinc finger"/>
    <property type="match status" value="1"/>
</dbReference>
<dbReference type="InterPro" id="IPR001965">
    <property type="entry name" value="Znf_PHD"/>
</dbReference>
<feature type="compositionally biased region" description="Basic and acidic residues" evidence="5">
    <location>
        <begin position="168"/>
        <end position="177"/>
    </location>
</feature>
<dbReference type="Gene3D" id="3.30.40.10">
    <property type="entry name" value="Zinc/RING finger domain, C3HC4 (zinc finger)"/>
    <property type="match status" value="1"/>
</dbReference>
<keyword evidence="2" id="KW-0863">Zinc-finger</keyword>
<dbReference type="SMART" id="SM00249">
    <property type="entry name" value="PHD"/>
    <property type="match status" value="1"/>
</dbReference>
<evidence type="ECO:0000256" key="4">
    <source>
        <dbReference type="SAM" id="Coils"/>
    </source>
</evidence>
<proteinExistence type="predicted"/>
<reference evidence="7 8" key="1">
    <citation type="journal article" date="2017" name="BMC Biol.">
        <title>Genomic innovations, transcriptional plasticity and gene loss underlying the evolution and divergence of two highly polyphagous and invasive Helicoverpa pest species.</title>
        <authorList>
            <person name="Pearce S.L."/>
            <person name="Clarke D.F."/>
            <person name="East P.D."/>
            <person name="Elfekih S."/>
            <person name="Gordon K.H."/>
            <person name="Jermiin L.S."/>
            <person name="McGaughran A."/>
            <person name="Oakeshott J.G."/>
            <person name="Papanikolaou A."/>
            <person name="Perera O.P."/>
            <person name="Rane R.V."/>
            <person name="Richards S."/>
            <person name="Tay W.T."/>
            <person name="Walsh T.K."/>
            <person name="Anderson A."/>
            <person name="Anderson C.J."/>
            <person name="Asgari S."/>
            <person name="Board P.G."/>
            <person name="Bretschneider A."/>
            <person name="Campbell P.M."/>
            <person name="Chertemps T."/>
            <person name="Christeller J.T."/>
            <person name="Coppin C.W."/>
            <person name="Downes S.J."/>
            <person name="Duan G."/>
            <person name="Farnsworth C.A."/>
            <person name="Good R.T."/>
            <person name="Han L.B."/>
            <person name="Han Y.C."/>
            <person name="Hatje K."/>
            <person name="Horne I."/>
            <person name="Huang Y.P."/>
            <person name="Hughes D.S."/>
            <person name="Jacquin-Joly E."/>
            <person name="James W."/>
            <person name="Jhangiani S."/>
            <person name="Kollmar M."/>
            <person name="Kuwar S.S."/>
            <person name="Li S."/>
            <person name="Liu N.Y."/>
            <person name="Maibeche M.T."/>
            <person name="Miller J.R."/>
            <person name="Montagne N."/>
            <person name="Perry T."/>
            <person name="Qu J."/>
            <person name="Song S.V."/>
            <person name="Sutton G.G."/>
            <person name="Vogel H."/>
            <person name="Walenz B.P."/>
            <person name="Xu W."/>
            <person name="Zhang H.J."/>
            <person name="Zou Z."/>
            <person name="Batterham P."/>
            <person name="Edwards O.R."/>
            <person name="Feyereisen R."/>
            <person name="Gibbs R.A."/>
            <person name="Heckel D.G."/>
            <person name="McGrath A."/>
            <person name="Robin C."/>
            <person name="Scherer S.E."/>
            <person name="Worley K.C."/>
            <person name="Wu Y.D."/>
        </authorList>
    </citation>
    <scope>NUCLEOTIDE SEQUENCE [LARGE SCALE GENOMIC DNA]</scope>
    <source>
        <strain evidence="7">Harm_GR_Male_#8</strain>
        <tissue evidence="7">Whole organism</tissue>
    </source>
</reference>
<gene>
    <name evidence="7" type="primary">HaOG211070</name>
    <name evidence="7" type="ORF">B5X24_HaOG211070</name>
</gene>